<feature type="non-terminal residue" evidence="3">
    <location>
        <position position="125"/>
    </location>
</feature>
<feature type="domain" description="FMN-dependent dehydrogenase" evidence="2">
    <location>
        <begin position="38"/>
        <end position="120"/>
    </location>
</feature>
<organism evidence="3 4">
    <name type="scientific">Thermoproteota archaeon</name>
    <dbReference type="NCBI Taxonomy" id="2056631"/>
    <lineage>
        <taxon>Archaea</taxon>
        <taxon>Thermoproteota</taxon>
    </lineage>
</organism>
<dbReference type="Proteomes" id="UP000278475">
    <property type="component" value="Unassembled WGS sequence"/>
</dbReference>
<dbReference type="GO" id="GO:0016491">
    <property type="term" value="F:oxidoreductase activity"/>
    <property type="evidence" value="ECO:0007669"/>
    <property type="project" value="InterPro"/>
</dbReference>
<evidence type="ECO:0000256" key="1">
    <source>
        <dbReference type="ARBA" id="ARBA00001917"/>
    </source>
</evidence>
<comment type="cofactor">
    <cofactor evidence="1">
        <name>FMN</name>
        <dbReference type="ChEBI" id="CHEBI:58210"/>
    </cofactor>
</comment>
<name>A0A497EJY6_9CREN</name>
<dbReference type="InterPro" id="IPR013785">
    <property type="entry name" value="Aldolase_TIM"/>
</dbReference>
<comment type="caution">
    <text evidence="3">The sequence shown here is derived from an EMBL/GenBank/DDBJ whole genome shotgun (WGS) entry which is preliminary data.</text>
</comment>
<evidence type="ECO:0000313" key="4">
    <source>
        <dbReference type="Proteomes" id="UP000278475"/>
    </source>
</evidence>
<dbReference type="Pfam" id="PF01070">
    <property type="entry name" value="FMN_dh"/>
    <property type="match status" value="1"/>
</dbReference>
<evidence type="ECO:0000313" key="3">
    <source>
        <dbReference type="EMBL" id="RLE46063.1"/>
    </source>
</evidence>
<dbReference type="InterPro" id="IPR000262">
    <property type="entry name" value="FMN-dep_DH"/>
</dbReference>
<dbReference type="SUPFAM" id="SSF51395">
    <property type="entry name" value="FMN-linked oxidoreductases"/>
    <property type="match status" value="1"/>
</dbReference>
<evidence type="ECO:0000259" key="2">
    <source>
        <dbReference type="Pfam" id="PF01070"/>
    </source>
</evidence>
<gene>
    <name evidence="3" type="ORF">DRJ31_10440</name>
</gene>
<accession>A0A497EJY6</accession>
<sequence>MKLKKKRRVREKKVEKTNLEEIKNRAYSFFKEKGIDVELIDSVAGRGWAIERTEIILKTIGIKTRVIVEDFQPRLSIKFLGKEISSPIMPAPLSGIIKAIDKNCFLKIVNESKEAGVFPWIGYPL</sequence>
<proteinExistence type="predicted"/>
<dbReference type="Gene3D" id="3.20.20.70">
    <property type="entry name" value="Aldolase class I"/>
    <property type="match status" value="1"/>
</dbReference>
<dbReference type="AlphaFoldDB" id="A0A497EJY6"/>
<reference evidence="3 4" key="1">
    <citation type="submission" date="2018-06" db="EMBL/GenBank/DDBJ databases">
        <title>Extensive metabolic versatility and redundancy in microbially diverse, dynamic hydrothermal sediments.</title>
        <authorList>
            <person name="Dombrowski N."/>
            <person name="Teske A."/>
            <person name="Baker B.J."/>
        </authorList>
    </citation>
    <scope>NUCLEOTIDE SEQUENCE [LARGE SCALE GENOMIC DNA]</scope>
    <source>
        <strain evidence="3">B66_G16</strain>
    </source>
</reference>
<dbReference type="EMBL" id="QMQV01000210">
    <property type="protein sequence ID" value="RLE46063.1"/>
    <property type="molecule type" value="Genomic_DNA"/>
</dbReference>
<protein>
    <submittedName>
        <fullName evidence="3">Lactate dehydrogenase</fullName>
    </submittedName>
</protein>